<dbReference type="RefSeq" id="WP_353649625.1">
    <property type="nucleotide sequence ID" value="NZ_CP159218.1"/>
</dbReference>
<gene>
    <name evidence="4" type="ORF">ABLG96_01295</name>
</gene>
<dbReference type="CDD" id="cd06974">
    <property type="entry name" value="TerD_like"/>
    <property type="match status" value="1"/>
</dbReference>
<evidence type="ECO:0000259" key="3">
    <source>
        <dbReference type="PROSITE" id="PS50234"/>
    </source>
</evidence>
<dbReference type="PANTHER" id="PTHR32097:SF4">
    <property type="entry name" value="GENERAL STRESS PROTEIN 16U"/>
    <property type="match status" value="1"/>
</dbReference>
<evidence type="ECO:0000256" key="1">
    <source>
        <dbReference type="ARBA" id="ARBA00008775"/>
    </source>
</evidence>
<name>A0AAU8DPU0_9ACTN</name>
<proteinExistence type="inferred from homology"/>
<comment type="similarity">
    <text evidence="1">Belongs to the CAPAB/TerDEXZ family.</text>
</comment>
<dbReference type="InterPro" id="IPR002035">
    <property type="entry name" value="VWF_A"/>
</dbReference>
<dbReference type="InterPro" id="IPR003325">
    <property type="entry name" value="TerD"/>
</dbReference>
<dbReference type="SUPFAM" id="SSF53300">
    <property type="entry name" value="vWA-like"/>
    <property type="match status" value="1"/>
</dbReference>
<dbReference type="InterPro" id="IPR036465">
    <property type="entry name" value="vWFA_dom_sf"/>
</dbReference>
<organism evidence="4">
    <name type="scientific">Nakamurella sp. A5-74</name>
    <dbReference type="NCBI Taxonomy" id="3158264"/>
    <lineage>
        <taxon>Bacteria</taxon>
        <taxon>Bacillati</taxon>
        <taxon>Actinomycetota</taxon>
        <taxon>Actinomycetes</taxon>
        <taxon>Nakamurellales</taxon>
        <taxon>Nakamurellaceae</taxon>
        <taxon>Nakamurella</taxon>
    </lineage>
</organism>
<dbReference type="InterPro" id="IPR051324">
    <property type="entry name" value="Stress/Tellurium_Resist"/>
</dbReference>
<evidence type="ECO:0000256" key="2">
    <source>
        <dbReference type="SAM" id="MobiDB-lite"/>
    </source>
</evidence>
<dbReference type="Gene3D" id="2.60.60.30">
    <property type="entry name" value="sav2460 like domains"/>
    <property type="match status" value="1"/>
</dbReference>
<feature type="domain" description="VWFA" evidence="3">
    <location>
        <begin position="258"/>
        <end position="443"/>
    </location>
</feature>
<dbReference type="Pfam" id="PF02342">
    <property type="entry name" value="TerD"/>
    <property type="match status" value="1"/>
</dbReference>
<feature type="compositionally biased region" description="Pro residues" evidence="2">
    <location>
        <begin position="194"/>
        <end position="217"/>
    </location>
</feature>
<dbReference type="EMBL" id="CP159218">
    <property type="protein sequence ID" value="XCG64011.1"/>
    <property type="molecule type" value="Genomic_DNA"/>
</dbReference>
<dbReference type="InterPro" id="IPR019303">
    <property type="entry name" value="vWA_TerF_C"/>
</dbReference>
<evidence type="ECO:0000313" key="4">
    <source>
        <dbReference type="EMBL" id="XCG64011.1"/>
    </source>
</evidence>
<accession>A0AAU8DPU0</accession>
<dbReference type="AlphaFoldDB" id="A0AAU8DPU0"/>
<dbReference type="PROSITE" id="PS50234">
    <property type="entry name" value="VWFA"/>
    <property type="match status" value="1"/>
</dbReference>
<reference evidence="4" key="1">
    <citation type="submission" date="2024-05" db="EMBL/GenBank/DDBJ databases">
        <authorList>
            <person name="Cai S.Y."/>
            <person name="Jin L.M."/>
            <person name="Li H.R."/>
        </authorList>
    </citation>
    <scope>NUCLEOTIDE SEQUENCE</scope>
    <source>
        <strain evidence="4">A5-74</strain>
    </source>
</reference>
<dbReference type="Pfam" id="PF10138">
    <property type="entry name" value="vWA-TerF-like"/>
    <property type="match status" value="1"/>
</dbReference>
<feature type="region of interest" description="Disordered" evidence="2">
    <location>
        <begin position="164"/>
        <end position="226"/>
    </location>
</feature>
<dbReference type="PANTHER" id="PTHR32097">
    <property type="entry name" value="CAMP-BINDING PROTEIN 1-RELATED"/>
    <property type="match status" value="1"/>
</dbReference>
<protein>
    <submittedName>
        <fullName evidence="4">VWA domain-containing protein</fullName>
    </submittedName>
</protein>
<feature type="compositionally biased region" description="Pro residues" evidence="2">
    <location>
        <begin position="164"/>
        <end position="174"/>
    </location>
</feature>
<sequence>MTSLSRGANAPLETTSVRITVSGAAPGSVDLLVFQVAEDGKVRSDADMVFFNQPRSPEGAVQLNGAAVDIDLGRVPPQIARLVVSVALDDSVTGSLATIAGLGASVQAGGAIDCPATSLTSERAAVLAEIYRRGDAWKVRNVSAGWDRGLAALAIEFGVEVDDPAPPAAPPAPAGMPTVAPQTPPASTPSVAPAAPPVTMPTYAPPSGQPVPGPDPQNPRSVPGEEKLSLEKRQQLDLRKKQVHSVLLTKNAVGVRARVLVVMDKTGSMSREYKKGVVHRVIERMVPVAIQLDDDGALECYLYAESFYKLPDLRVENLSEWIAEWVHLSGKHGGLNYARIGAVNDEIPILNEIIGGLRRGDPLPTLVLFFTDGGFHKKVPITELIRKAADFPAFFQFVGIGSAGRFGVLERLDDLEGRTVDNVGFFPVKDIDALDDAELYRLLLSEFPDWLQHARRLGIVG</sequence>